<feature type="domain" description="Response regulatory" evidence="2">
    <location>
        <begin position="21"/>
        <end position="141"/>
    </location>
</feature>
<dbReference type="PROSITE" id="PS50110">
    <property type="entry name" value="RESPONSE_REGULATORY"/>
    <property type="match status" value="1"/>
</dbReference>
<protein>
    <recommendedName>
        <fullName evidence="2">Response regulatory domain-containing protein</fullName>
    </recommendedName>
</protein>
<evidence type="ECO:0000313" key="4">
    <source>
        <dbReference type="Proteomes" id="UP000824120"/>
    </source>
</evidence>
<dbReference type="InterPro" id="IPR001789">
    <property type="entry name" value="Sig_transdc_resp-reg_receiver"/>
</dbReference>
<reference evidence="3 4" key="1">
    <citation type="submission" date="2020-09" db="EMBL/GenBank/DDBJ databases">
        <title>De no assembly of potato wild relative species, Solanum commersonii.</title>
        <authorList>
            <person name="Cho K."/>
        </authorList>
    </citation>
    <scope>NUCLEOTIDE SEQUENCE [LARGE SCALE GENOMIC DNA]</scope>
    <source>
        <strain evidence="3">LZ3.2</strain>
        <tissue evidence="3">Leaf</tissue>
    </source>
</reference>
<dbReference type="Gene3D" id="3.40.50.2300">
    <property type="match status" value="1"/>
</dbReference>
<dbReference type="PANTHER" id="PTHR43228:SF1">
    <property type="entry name" value="TWO-COMPONENT RESPONSE REGULATOR ARR22"/>
    <property type="match status" value="1"/>
</dbReference>
<name>A0A9J5ZWR8_SOLCO</name>
<gene>
    <name evidence="3" type="ORF">H5410_016347</name>
</gene>
<sequence>MPELLRPPKLAIEKGTAFSQNVTYVKQPTEQTASKMIVLLKQPQQTLAPVSLASINGQEAVLAHHSDACFDMIMMDLHMLVMNARQATKELQDMHVDILIMGMTSRKKEEEEKSFMNAGLDYYYQKSITIDVVRDLVEKINGNG</sequence>
<keyword evidence="4" id="KW-1185">Reference proteome</keyword>
<feature type="modified residue" description="4-aspartylphosphate" evidence="1">
    <location>
        <position position="76"/>
    </location>
</feature>
<dbReference type="OrthoDB" id="21225at2759"/>
<proteinExistence type="predicted"/>
<dbReference type="PANTHER" id="PTHR43228">
    <property type="entry name" value="TWO-COMPONENT RESPONSE REGULATOR"/>
    <property type="match status" value="1"/>
</dbReference>
<dbReference type="AlphaFoldDB" id="A0A9J5ZWR8"/>
<dbReference type="Pfam" id="PF00072">
    <property type="entry name" value="Response_reg"/>
    <property type="match status" value="1"/>
</dbReference>
<dbReference type="Proteomes" id="UP000824120">
    <property type="component" value="Chromosome 3"/>
</dbReference>
<evidence type="ECO:0000256" key="1">
    <source>
        <dbReference type="PROSITE-ProRule" id="PRU00169"/>
    </source>
</evidence>
<dbReference type="EMBL" id="JACXVP010000003">
    <property type="protein sequence ID" value="KAG5616523.1"/>
    <property type="molecule type" value="Genomic_DNA"/>
</dbReference>
<comment type="caution">
    <text evidence="3">The sequence shown here is derived from an EMBL/GenBank/DDBJ whole genome shotgun (WGS) entry which is preliminary data.</text>
</comment>
<accession>A0A9J5ZWR8</accession>
<dbReference type="GO" id="GO:0000160">
    <property type="term" value="P:phosphorelay signal transduction system"/>
    <property type="evidence" value="ECO:0007669"/>
    <property type="project" value="InterPro"/>
</dbReference>
<dbReference type="SUPFAM" id="SSF52172">
    <property type="entry name" value="CheY-like"/>
    <property type="match status" value="1"/>
</dbReference>
<dbReference type="InterPro" id="IPR011006">
    <property type="entry name" value="CheY-like_superfamily"/>
</dbReference>
<organism evidence="3 4">
    <name type="scientific">Solanum commersonii</name>
    <name type="common">Commerson's wild potato</name>
    <name type="synonym">Commerson's nightshade</name>
    <dbReference type="NCBI Taxonomy" id="4109"/>
    <lineage>
        <taxon>Eukaryota</taxon>
        <taxon>Viridiplantae</taxon>
        <taxon>Streptophyta</taxon>
        <taxon>Embryophyta</taxon>
        <taxon>Tracheophyta</taxon>
        <taxon>Spermatophyta</taxon>
        <taxon>Magnoliopsida</taxon>
        <taxon>eudicotyledons</taxon>
        <taxon>Gunneridae</taxon>
        <taxon>Pentapetalae</taxon>
        <taxon>asterids</taxon>
        <taxon>lamiids</taxon>
        <taxon>Solanales</taxon>
        <taxon>Solanaceae</taxon>
        <taxon>Solanoideae</taxon>
        <taxon>Solaneae</taxon>
        <taxon>Solanum</taxon>
    </lineage>
</organism>
<evidence type="ECO:0000259" key="2">
    <source>
        <dbReference type="PROSITE" id="PS50110"/>
    </source>
</evidence>
<dbReference type="InterPro" id="IPR052048">
    <property type="entry name" value="ST_Response_Regulator"/>
</dbReference>
<evidence type="ECO:0000313" key="3">
    <source>
        <dbReference type="EMBL" id="KAG5616523.1"/>
    </source>
</evidence>
<keyword evidence="1" id="KW-0597">Phosphoprotein</keyword>